<reference evidence="1" key="1">
    <citation type="submission" date="2019-04" db="EMBL/GenBank/DDBJ databases">
        <title>Microbes associate with the intestines of laboratory mice.</title>
        <authorList>
            <person name="Navarre W."/>
            <person name="Wong E."/>
            <person name="Huang K."/>
            <person name="Tropini C."/>
            <person name="Ng K."/>
            <person name="Yu B."/>
        </authorList>
    </citation>
    <scope>NUCLEOTIDE SEQUENCE</scope>
    <source>
        <strain evidence="1">NM01_1-7b</strain>
    </source>
</reference>
<sequence length="715" mass="80251">MKQKTKRVLQKYLSLLLIAAILLTTQGVLAQAETVTPDDAEKRQAETVTPDHAARRQTRGRELPSNPVHHCTKKDDGTDYTDWSYVYFGSYPQTEVTGDALTSDIIGAAYDENGDAWVNGRKYRRISKNDAKYDGFYFGDSEYRFFKWQRIKWRVLKNDGNTLFIMADKGLDCKYYHDDGGSITWENCSLRSWLNNTFYNLAFSNDEQSAIIKTDVINSVENPITHADAGNDTQDMIYLLSYNEASSSVYGFCNNARIQSVSRFVKVSEYAHILGQYAYTADAGEGNCDWWLRSRKRKNNCTASYGQFWGDISAETTVIGTGSITANKTTGAVVPALHITLSSDAWSLTDDGTSGEGSSGSGEENGDITETGNQAIIDRVSEYTSDELYALHQSILNSNCSEEAKYKVYQALFQDYGITDVHEGIRYLSNTTDKRRAYLALTTDDFYSAANYKHWLKNTAKGKAAQVVLLADGLIFNNEINDWLDFSTYLEKNYPGVAKYKAMLYDFMDASSDSIEIVSNIKLVSDLSGKVTGAAKLKADNLIEQLNRCSTAAEAEKIMDSSAAMEVWIELAEVKDKNGNFVRDDNGSIKLTYRLDESSGFGQFAKAMGYATKGISLVDMAVSDFMDFKALDDKLAVYMQYQRFLQDIVSDTDGLPYQMRWAASLILTELEESYFGEIKDVAWEVVEETKINDIVLEKMLGTYQRFSTQNGKIYP</sequence>
<protein>
    <submittedName>
        <fullName evidence="1">Uncharacterized protein</fullName>
    </submittedName>
</protein>
<proteinExistence type="predicted"/>
<dbReference type="Proteomes" id="UP000304953">
    <property type="component" value="Unassembled WGS sequence"/>
</dbReference>
<accession>A0AC61RWQ2</accession>
<comment type="caution">
    <text evidence="1">The sequence shown here is derived from an EMBL/GenBank/DDBJ whole genome shotgun (WGS) entry which is preliminary data.</text>
</comment>
<evidence type="ECO:0000313" key="1">
    <source>
        <dbReference type="EMBL" id="TGY95987.1"/>
    </source>
</evidence>
<name>A0AC61RWQ2_9FIRM</name>
<gene>
    <name evidence="1" type="ORF">E5329_11750</name>
</gene>
<organism evidence="1 2">
    <name type="scientific">Petralouisia muris</name>
    <dbReference type="NCBI Taxonomy" id="3032872"/>
    <lineage>
        <taxon>Bacteria</taxon>
        <taxon>Bacillati</taxon>
        <taxon>Bacillota</taxon>
        <taxon>Clostridia</taxon>
        <taxon>Lachnospirales</taxon>
        <taxon>Lachnospiraceae</taxon>
        <taxon>Petralouisia</taxon>
    </lineage>
</organism>
<keyword evidence="2" id="KW-1185">Reference proteome</keyword>
<dbReference type="EMBL" id="SRYA01000021">
    <property type="protein sequence ID" value="TGY95987.1"/>
    <property type="molecule type" value="Genomic_DNA"/>
</dbReference>
<evidence type="ECO:0000313" key="2">
    <source>
        <dbReference type="Proteomes" id="UP000304953"/>
    </source>
</evidence>